<dbReference type="EMBL" id="MK522038">
    <property type="protein sequence ID" value="QOR60328.1"/>
    <property type="molecule type" value="Genomic_DNA"/>
</dbReference>
<proteinExistence type="predicted"/>
<dbReference type="Gene3D" id="3.50.4.10">
    <property type="entry name" value="Hepatocyte Growth Factor"/>
    <property type="match status" value="1"/>
</dbReference>
<evidence type="ECO:0000256" key="1">
    <source>
        <dbReference type="SAM" id="Phobius"/>
    </source>
</evidence>
<accession>A0A7S6NY81</accession>
<keyword evidence="1" id="KW-0812">Transmembrane</keyword>
<protein>
    <recommendedName>
        <fullName evidence="3">Apple domain-containing protein</fullName>
    </recommendedName>
</protein>
<sequence>MSKAILIGIIACIVIGIAVGIFFGVKDLTKKSGGDGDAKRPELNFSNEATKTINPQEGEEKKVETYMIEYAEGDTDEKEAGKFIDLTLKWTNQEGFNGVVEKLIFTRTLDGTEVQPQKEVKEESAITDYGNGSVTFKGTEVTSSTVKGKNIIKAYYNEIKQENLLATAEMEITESDFTTTLAGPFGDLVVPVSISSESFQLTKQVKKTLYQISHAPGRWFNVVPHGGGIYQFKFDDGKFLEFDGHNKFKLSKYKGKKMLLTEKGENAWVPTRGSWIPIGKMKKDDYRFAQCDLFGANLIMQTGETLNPSDKIWLSPNKEFRAVYQKSDGNFVVYKENDSNNTVHAYASSNGSFNLRLSANGNISFKKSGDDLVISAQGYKYAEKHGLTAPFLFMVSDFGGLHVVSKEGVEVMNVNRAFGPLSNYYKTHAGDLWGYDNEKYTGKSFKQCSTQCDKDLYCAGFTYDHGNLNCWTKNYDARYMGVDPKNDKNADRWSNFNKEDGSTDWKAVQYYQKKVDSICYRDRYPDLKNAFGVNSTHLANHYYTHGRHEGRDPTCDTTVPVNSKQGYYLDPDVKYYSNEFDAVKKVGWKGCKDTVAAKGFEIWGVRSANQKSDWSNTCYGYKKGAAATELERAVHDDHFMGCVNGKTLSSGCTSD</sequence>
<reference evidence="2" key="1">
    <citation type="submission" date="2019-02" db="EMBL/GenBank/DDBJ databases">
        <authorList>
            <person name="Bachy C."/>
            <person name="Yung C.-M."/>
            <person name="Roux S."/>
            <person name="Sullivan M.B."/>
            <person name="Worden A.Z."/>
        </authorList>
    </citation>
    <scope>NUCLEOTIDE SEQUENCE</scope>
    <source>
        <strain evidence="2">BII-V2</strain>
    </source>
</reference>
<organism evidence="2">
    <name type="scientific">Bathycoccus sp. RCC716 virus 2</name>
    <dbReference type="NCBI Taxonomy" id="2530039"/>
    <lineage>
        <taxon>Viruses</taxon>
        <taxon>Varidnaviria</taxon>
        <taxon>Bamfordvirae</taxon>
        <taxon>Nucleocytoviricota</taxon>
        <taxon>Megaviricetes</taxon>
        <taxon>Algavirales</taxon>
        <taxon>Phycodnaviridae</taxon>
        <taxon>Prasinovirus</taxon>
    </lineage>
</organism>
<evidence type="ECO:0000313" key="2">
    <source>
        <dbReference type="EMBL" id="QOR60328.1"/>
    </source>
</evidence>
<dbReference type="SUPFAM" id="SSF57414">
    <property type="entry name" value="Hairpin loop containing domain-like"/>
    <property type="match status" value="1"/>
</dbReference>
<evidence type="ECO:0008006" key="3">
    <source>
        <dbReference type="Google" id="ProtNLM"/>
    </source>
</evidence>
<dbReference type="InterPro" id="IPR036426">
    <property type="entry name" value="Bulb-type_lectin_dom_sf"/>
</dbReference>
<name>A0A7S6NY81_9PHYC</name>
<keyword evidence="1" id="KW-0472">Membrane</keyword>
<dbReference type="Gene3D" id="2.90.10.10">
    <property type="entry name" value="Bulb-type lectin domain"/>
    <property type="match status" value="1"/>
</dbReference>
<feature type="transmembrane region" description="Helical" evidence="1">
    <location>
        <begin position="6"/>
        <end position="25"/>
    </location>
</feature>
<keyword evidence="1" id="KW-1133">Transmembrane helix</keyword>